<organism evidence="2 3">
    <name type="scientific">Apiospora arundinis</name>
    <dbReference type="NCBI Taxonomy" id="335852"/>
    <lineage>
        <taxon>Eukaryota</taxon>
        <taxon>Fungi</taxon>
        <taxon>Dikarya</taxon>
        <taxon>Ascomycota</taxon>
        <taxon>Pezizomycotina</taxon>
        <taxon>Sordariomycetes</taxon>
        <taxon>Xylariomycetidae</taxon>
        <taxon>Amphisphaeriales</taxon>
        <taxon>Apiosporaceae</taxon>
        <taxon>Apiospora</taxon>
    </lineage>
</organism>
<evidence type="ECO:0000313" key="2">
    <source>
        <dbReference type="EMBL" id="KAK8862842.1"/>
    </source>
</evidence>
<reference evidence="2 3" key="1">
    <citation type="journal article" date="2024" name="IMA Fungus">
        <title>Apiospora arundinis, a panoply of carbohydrate-active enzymes and secondary metabolites.</title>
        <authorList>
            <person name="Sorensen T."/>
            <person name="Petersen C."/>
            <person name="Muurmann A.T."/>
            <person name="Christiansen J.V."/>
            <person name="Brundto M.L."/>
            <person name="Overgaard C.K."/>
            <person name="Boysen A.T."/>
            <person name="Wollenberg R.D."/>
            <person name="Larsen T.O."/>
            <person name="Sorensen J.L."/>
            <person name="Nielsen K.L."/>
            <person name="Sondergaard T.E."/>
        </authorList>
    </citation>
    <scope>NUCLEOTIDE SEQUENCE [LARGE SCALE GENOMIC DNA]</scope>
    <source>
        <strain evidence="2 3">AAU 773</strain>
    </source>
</reference>
<evidence type="ECO:0000313" key="3">
    <source>
        <dbReference type="Proteomes" id="UP001390339"/>
    </source>
</evidence>
<name>A0ABR2IHM6_9PEZI</name>
<evidence type="ECO:0000256" key="1">
    <source>
        <dbReference type="SAM" id="MobiDB-lite"/>
    </source>
</evidence>
<comment type="caution">
    <text evidence="2">The sequence shown here is derived from an EMBL/GenBank/DDBJ whole genome shotgun (WGS) entry which is preliminary data.</text>
</comment>
<feature type="compositionally biased region" description="Polar residues" evidence="1">
    <location>
        <begin position="178"/>
        <end position="190"/>
    </location>
</feature>
<gene>
    <name evidence="2" type="ORF">PGQ11_009077</name>
</gene>
<protein>
    <submittedName>
        <fullName evidence="2">Uncharacterized protein</fullName>
    </submittedName>
</protein>
<dbReference type="Proteomes" id="UP001390339">
    <property type="component" value="Unassembled WGS sequence"/>
</dbReference>
<proteinExistence type="predicted"/>
<sequence>MPRYYIPAVATDAKQHENKQELVRPDSREVQNIIHHQSQAVPQSYDWDANMCEFKQQARHEGLEELPASQVGRVIEEGKLTGLFDVGHIMYGAREFVVYDGFDVLARVEDVTLINLVLCDLATHHVGRLGADIEHPSDVELVVKKEMMQDSEERIIGWAVLIQPKVIPEKRRKPAEGQPQSAQQQKRFAN</sequence>
<feature type="region of interest" description="Disordered" evidence="1">
    <location>
        <begin position="169"/>
        <end position="190"/>
    </location>
</feature>
<accession>A0ABR2IHM6</accession>
<keyword evidence="3" id="KW-1185">Reference proteome</keyword>
<dbReference type="EMBL" id="JAPCWZ010000005">
    <property type="protein sequence ID" value="KAK8862842.1"/>
    <property type="molecule type" value="Genomic_DNA"/>
</dbReference>